<dbReference type="GO" id="GO:0003796">
    <property type="term" value="F:lysozyme activity"/>
    <property type="evidence" value="ECO:0007669"/>
    <property type="project" value="InterPro"/>
</dbReference>
<accession>A0A5C8PIJ0</accession>
<protein>
    <submittedName>
        <fullName evidence="2">1,4-beta-N-acetylmuramidase</fullName>
    </submittedName>
</protein>
<dbReference type="GO" id="GO:0016052">
    <property type="term" value="P:carbohydrate catabolic process"/>
    <property type="evidence" value="ECO:0007669"/>
    <property type="project" value="TreeGrafter"/>
</dbReference>
<dbReference type="AlphaFoldDB" id="A0A5C8PIJ0"/>
<keyword evidence="3" id="KW-1185">Reference proteome</keyword>
<dbReference type="GO" id="GO:0016998">
    <property type="term" value="P:cell wall macromolecule catabolic process"/>
    <property type="evidence" value="ECO:0007669"/>
    <property type="project" value="InterPro"/>
</dbReference>
<reference evidence="2 3" key="1">
    <citation type="submission" date="2019-06" db="EMBL/GenBank/DDBJ databases">
        <title>New taxonomy in bacterial strain CC-CFT640, isolated from vineyard.</title>
        <authorList>
            <person name="Lin S.-Y."/>
            <person name="Tsai C.-F."/>
            <person name="Young C.-C."/>
        </authorList>
    </citation>
    <scope>NUCLEOTIDE SEQUENCE [LARGE SCALE GENOMIC DNA]</scope>
    <source>
        <strain evidence="2 3">CC-CFT640</strain>
    </source>
</reference>
<name>A0A5C8PIJ0_9HYPH</name>
<dbReference type="InterPro" id="IPR017853">
    <property type="entry name" value="GH"/>
</dbReference>
<gene>
    <name evidence="2" type="ORF">FHP25_20295</name>
</gene>
<evidence type="ECO:0000256" key="1">
    <source>
        <dbReference type="ARBA" id="ARBA00010646"/>
    </source>
</evidence>
<dbReference type="Pfam" id="PF01183">
    <property type="entry name" value="Glyco_hydro_25"/>
    <property type="match status" value="1"/>
</dbReference>
<dbReference type="PANTHER" id="PTHR34135">
    <property type="entry name" value="LYSOZYME"/>
    <property type="match status" value="1"/>
</dbReference>
<comment type="similarity">
    <text evidence="1">Belongs to the glycosyl hydrolase 25 family.</text>
</comment>
<organism evidence="2 3">
    <name type="scientific">Vineibacter terrae</name>
    <dbReference type="NCBI Taxonomy" id="2586908"/>
    <lineage>
        <taxon>Bacteria</taxon>
        <taxon>Pseudomonadati</taxon>
        <taxon>Pseudomonadota</taxon>
        <taxon>Alphaproteobacteria</taxon>
        <taxon>Hyphomicrobiales</taxon>
        <taxon>Vineibacter</taxon>
    </lineage>
</organism>
<dbReference type="Gene3D" id="3.20.20.80">
    <property type="entry name" value="Glycosidases"/>
    <property type="match status" value="1"/>
</dbReference>
<evidence type="ECO:0000313" key="3">
    <source>
        <dbReference type="Proteomes" id="UP000321638"/>
    </source>
</evidence>
<proteinExistence type="inferred from homology"/>
<dbReference type="PROSITE" id="PS51904">
    <property type="entry name" value="GLYCOSYL_HYDROL_F25_2"/>
    <property type="match status" value="1"/>
</dbReference>
<evidence type="ECO:0000313" key="2">
    <source>
        <dbReference type="EMBL" id="TXL73627.1"/>
    </source>
</evidence>
<dbReference type="SUPFAM" id="SSF51445">
    <property type="entry name" value="(Trans)glycosidases"/>
    <property type="match status" value="1"/>
</dbReference>
<dbReference type="PROSITE" id="PS51257">
    <property type="entry name" value="PROKAR_LIPOPROTEIN"/>
    <property type="match status" value="1"/>
</dbReference>
<dbReference type="GO" id="GO:0009253">
    <property type="term" value="P:peptidoglycan catabolic process"/>
    <property type="evidence" value="ECO:0007669"/>
    <property type="project" value="InterPro"/>
</dbReference>
<dbReference type="EMBL" id="VDUZ01000024">
    <property type="protein sequence ID" value="TXL73627.1"/>
    <property type="molecule type" value="Genomic_DNA"/>
</dbReference>
<dbReference type="PANTHER" id="PTHR34135:SF2">
    <property type="entry name" value="LYSOZYME"/>
    <property type="match status" value="1"/>
</dbReference>
<dbReference type="InterPro" id="IPR002053">
    <property type="entry name" value="Glyco_hydro_25"/>
</dbReference>
<dbReference type="OrthoDB" id="5298492at2"/>
<dbReference type="Proteomes" id="UP000321638">
    <property type="component" value="Unassembled WGS sequence"/>
</dbReference>
<comment type="caution">
    <text evidence="2">The sequence shown here is derived from an EMBL/GenBank/DDBJ whole genome shotgun (WGS) entry which is preliminary data.</text>
</comment>
<dbReference type="CDD" id="cd00599">
    <property type="entry name" value="GH25_muramidase"/>
    <property type="match status" value="1"/>
</dbReference>
<sequence>MTRRAMLGGMGCGLAMPGLAGCGARQAAYRRPDSAQAPARPAPSGLDAVIDISHMVDVSDFGLARRHSDIEAVIHKSSEGGDWFDPSYGARRAQAEAAGMLWGAYHYGTRQYSGADQAAAFLSAAQPGPSTLLALDFELNDRNPRNTMTLAQAETFVLAVQQATGRLPMVYVHPNWANGVPPPGHSASLAQPIMPGSILARCELWLADYRDEPEVPMAWADRGWRLWQYVANESPADAAYGTVPRAVQGISHCDRNLFAGSSSDLNRFWRSGRMA</sequence>